<feature type="transmembrane region" description="Helical" evidence="9">
    <location>
        <begin position="35"/>
        <end position="52"/>
    </location>
</feature>
<keyword evidence="4" id="KW-0997">Cell inner membrane</keyword>
<evidence type="ECO:0000313" key="11">
    <source>
        <dbReference type="EMBL" id="MFC0274548.1"/>
    </source>
</evidence>
<evidence type="ECO:0000256" key="4">
    <source>
        <dbReference type="ARBA" id="ARBA00022519"/>
    </source>
</evidence>
<organism evidence="11 12">
    <name type="scientific">Metabacillus herbersteinensis</name>
    <dbReference type="NCBI Taxonomy" id="283816"/>
    <lineage>
        <taxon>Bacteria</taxon>
        <taxon>Bacillati</taxon>
        <taxon>Bacillota</taxon>
        <taxon>Bacilli</taxon>
        <taxon>Bacillales</taxon>
        <taxon>Bacillaceae</taxon>
        <taxon>Metabacillus</taxon>
    </lineage>
</organism>
<comment type="caution">
    <text evidence="11">The sequence shown here is derived from an EMBL/GenBank/DDBJ whole genome shotgun (WGS) entry which is preliminary data.</text>
</comment>
<accession>A0ABV6GLH7</accession>
<keyword evidence="7 9" id="KW-0472">Membrane</keyword>
<keyword evidence="12" id="KW-1185">Reference proteome</keyword>
<evidence type="ECO:0000256" key="8">
    <source>
        <dbReference type="ARBA" id="ARBA00038436"/>
    </source>
</evidence>
<gene>
    <name evidence="11" type="ORF">ACFFIX_24775</name>
</gene>
<dbReference type="InterPro" id="IPR055348">
    <property type="entry name" value="DctQ"/>
</dbReference>
<feature type="transmembrane region" description="Helical" evidence="9">
    <location>
        <begin position="7"/>
        <end position="29"/>
    </location>
</feature>
<dbReference type="PANTHER" id="PTHR35011:SF2">
    <property type="entry name" value="2,3-DIKETO-L-GULONATE TRAP TRANSPORTER SMALL PERMEASE PROTEIN YIAM"/>
    <property type="match status" value="1"/>
</dbReference>
<comment type="similarity">
    <text evidence="8">Belongs to the TRAP transporter small permease family.</text>
</comment>
<evidence type="ECO:0000256" key="2">
    <source>
        <dbReference type="ARBA" id="ARBA00022448"/>
    </source>
</evidence>
<reference evidence="11 12" key="1">
    <citation type="submission" date="2024-09" db="EMBL/GenBank/DDBJ databases">
        <authorList>
            <person name="Sun Q."/>
            <person name="Mori K."/>
        </authorList>
    </citation>
    <scope>NUCLEOTIDE SEQUENCE [LARGE SCALE GENOMIC DNA]</scope>
    <source>
        <strain evidence="11 12">CCM 7228</strain>
    </source>
</reference>
<evidence type="ECO:0000256" key="3">
    <source>
        <dbReference type="ARBA" id="ARBA00022475"/>
    </source>
</evidence>
<evidence type="ECO:0000259" key="10">
    <source>
        <dbReference type="Pfam" id="PF04290"/>
    </source>
</evidence>
<keyword evidence="5 9" id="KW-0812">Transmembrane</keyword>
<dbReference type="Pfam" id="PF04290">
    <property type="entry name" value="DctQ"/>
    <property type="match status" value="1"/>
</dbReference>
<name>A0ABV6GLH7_9BACI</name>
<keyword evidence="3" id="KW-1003">Cell membrane</keyword>
<evidence type="ECO:0000256" key="7">
    <source>
        <dbReference type="ARBA" id="ARBA00023136"/>
    </source>
</evidence>
<feature type="domain" description="Tripartite ATP-independent periplasmic transporters DctQ component" evidence="10">
    <location>
        <begin position="13"/>
        <end position="140"/>
    </location>
</feature>
<protein>
    <submittedName>
        <fullName evidence="11">TRAP transporter small permease</fullName>
    </submittedName>
</protein>
<dbReference type="InterPro" id="IPR007387">
    <property type="entry name" value="TRAP_DctQ"/>
</dbReference>
<comment type="subcellular location">
    <subcellularLocation>
        <location evidence="1">Cell inner membrane</location>
        <topology evidence="1">Multi-pass membrane protein</topology>
    </subcellularLocation>
</comment>
<evidence type="ECO:0000256" key="9">
    <source>
        <dbReference type="SAM" id="Phobius"/>
    </source>
</evidence>
<evidence type="ECO:0000256" key="6">
    <source>
        <dbReference type="ARBA" id="ARBA00022989"/>
    </source>
</evidence>
<feature type="transmembrane region" description="Helical" evidence="9">
    <location>
        <begin position="114"/>
        <end position="136"/>
    </location>
</feature>
<sequence>MTIGVITLSIFLIAIIIQIVSRHMGIAIIWTEEVANYSFIWSVFMGASVMVYQREHFSFDFLTIKLTGKKRAILMIVIDTFVLLFSVAILYYGTEATQTFWNYNWVALPEMKMGYVWISLPIMGFTMAVYTISHLFNSFKELKRGPSA</sequence>
<dbReference type="EMBL" id="JBHLVO010000038">
    <property type="protein sequence ID" value="MFC0274548.1"/>
    <property type="molecule type" value="Genomic_DNA"/>
</dbReference>
<evidence type="ECO:0000256" key="5">
    <source>
        <dbReference type="ARBA" id="ARBA00022692"/>
    </source>
</evidence>
<keyword evidence="2" id="KW-0813">Transport</keyword>
<evidence type="ECO:0000313" key="12">
    <source>
        <dbReference type="Proteomes" id="UP001589854"/>
    </source>
</evidence>
<keyword evidence="6 9" id="KW-1133">Transmembrane helix</keyword>
<dbReference type="Proteomes" id="UP001589854">
    <property type="component" value="Unassembled WGS sequence"/>
</dbReference>
<proteinExistence type="inferred from homology"/>
<dbReference type="PANTHER" id="PTHR35011">
    <property type="entry name" value="2,3-DIKETO-L-GULONATE TRAP TRANSPORTER SMALL PERMEASE PROTEIN YIAM"/>
    <property type="match status" value="1"/>
</dbReference>
<evidence type="ECO:0000256" key="1">
    <source>
        <dbReference type="ARBA" id="ARBA00004429"/>
    </source>
</evidence>
<feature type="transmembrane region" description="Helical" evidence="9">
    <location>
        <begin position="72"/>
        <end position="94"/>
    </location>
</feature>